<evidence type="ECO:0000259" key="2">
    <source>
        <dbReference type="Pfam" id="PF22807"/>
    </source>
</evidence>
<sequence length="512" mass="53857">MAAPRCSFTAAFVLLCAVAGVGGAASNDTCAYAEWALEDALLEDGLCAHVFASGLDKPRGIWPVHGSGCVLVLERGRGRIVALHDDDGDGRADATSVIATQPGVNHGLAVHGGYVYASSDTTVWRWPYRAGQRTTSPDSVKEVVVRDMNADGRGGAPGGHTTRTLAFDANGKLYVSVGSYSNVDADSHRSRIRRFALTTNTDNAVPVGGFDFQNDGELFADGLRNEVGLAFDKRGVLWGVENGADNLHRADLGGDIHDEHPAEELNAFREDDVGKHWGYPYCWTQFGTDLAGPGVGAAKGTVWAWPSFVNDGVHTDAWCRANTVPPRVAMQAHSAPLGLAFYSHESALTRCPSGQNNKTALPANMDGDAFVGYHGSWNRSPPTGHKVVRVPMTSAGDVEGGNVADVTPIDVMKNGKGEGARWANGLRPVDVRFDACGRLLVSDDGPGGYVVMITGAGGNGTDGGRARVGGKGATDPTPGLATSGAPRRLRFRALAFVVALALVSNDVRRVLA</sequence>
<dbReference type="InParanoid" id="C1EER1"/>
<dbReference type="AlphaFoldDB" id="C1EER1"/>
<dbReference type="InterPro" id="IPR011042">
    <property type="entry name" value="6-blade_b-propeller_TolB-like"/>
</dbReference>
<dbReference type="OrthoDB" id="507128at2759"/>
<feature type="chain" id="PRO_5002909110" description="Pyrroloquinoline quinone-dependent pyranose dehydrogenase beta-propeller domain-containing protein" evidence="1">
    <location>
        <begin position="25"/>
        <end position="512"/>
    </location>
</feature>
<dbReference type="RefSeq" id="XP_002505025.1">
    <property type="nucleotide sequence ID" value="XM_002504979.1"/>
</dbReference>
<evidence type="ECO:0000256" key="1">
    <source>
        <dbReference type="SAM" id="SignalP"/>
    </source>
</evidence>
<dbReference type="PANTHER" id="PTHR19328">
    <property type="entry name" value="HEDGEHOG-INTERACTING PROTEIN"/>
    <property type="match status" value="1"/>
</dbReference>
<dbReference type="GeneID" id="8247740"/>
<evidence type="ECO:0000313" key="3">
    <source>
        <dbReference type="EMBL" id="ACO66283.1"/>
    </source>
</evidence>
<gene>
    <name evidence="3" type="ORF">MICPUN_62713</name>
</gene>
<dbReference type="STRING" id="296587.C1EER1"/>
<protein>
    <recommendedName>
        <fullName evidence="2">Pyrroloquinoline quinone-dependent pyranose dehydrogenase beta-propeller domain-containing protein</fullName>
    </recommendedName>
</protein>
<dbReference type="EMBL" id="CP001330">
    <property type="protein sequence ID" value="ACO66283.1"/>
    <property type="molecule type" value="Genomic_DNA"/>
</dbReference>
<keyword evidence="1" id="KW-0732">Signal</keyword>
<dbReference type="Pfam" id="PF22807">
    <property type="entry name" value="TrAA12"/>
    <property type="match status" value="1"/>
</dbReference>
<dbReference type="KEGG" id="mis:MICPUN_62713"/>
<dbReference type="eggNOG" id="ENOG502S0Y3">
    <property type="taxonomic scope" value="Eukaryota"/>
</dbReference>
<proteinExistence type="predicted"/>
<dbReference type="InterPro" id="IPR054539">
    <property type="entry name" value="Beta-prop_PDH"/>
</dbReference>
<dbReference type="Proteomes" id="UP000002009">
    <property type="component" value="Chromosome 11"/>
</dbReference>
<evidence type="ECO:0000313" key="4">
    <source>
        <dbReference type="Proteomes" id="UP000002009"/>
    </source>
</evidence>
<keyword evidence="4" id="KW-1185">Reference proteome</keyword>
<dbReference type="SUPFAM" id="SSF50952">
    <property type="entry name" value="Soluble quinoprotein glucose dehydrogenase"/>
    <property type="match status" value="1"/>
</dbReference>
<accession>C1EER1</accession>
<dbReference type="Gene3D" id="2.120.10.30">
    <property type="entry name" value="TolB, C-terminal domain"/>
    <property type="match status" value="1"/>
</dbReference>
<dbReference type="OMA" id="GINHHWT"/>
<feature type="signal peptide" evidence="1">
    <location>
        <begin position="1"/>
        <end position="24"/>
    </location>
</feature>
<name>C1EER1_MICCC</name>
<reference evidence="3 4" key="1">
    <citation type="journal article" date="2009" name="Science">
        <title>Green evolution and dynamic adaptations revealed by genomes of the marine picoeukaryotes Micromonas.</title>
        <authorList>
            <person name="Worden A.Z."/>
            <person name="Lee J.H."/>
            <person name="Mock T."/>
            <person name="Rouze P."/>
            <person name="Simmons M.P."/>
            <person name="Aerts A.L."/>
            <person name="Allen A.E."/>
            <person name="Cuvelier M.L."/>
            <person name="Derelle E."/>
            <person name="Everett M.V."/>
            <person name="Foulon E."/>
            <person name="Grimwood J."/>
            <person name="Gundlach H."/>
            <person name="Henrissat B."/>
            <person name="Napoli C."/>
            <person name="McDonald S.M."/>
            <person name="Parker M.S."/>
            <person name="Rombauts S."/>
            <person name="Salamov A."/>
            <person name="Von Dassow P."/>
            <person name="Badger J.H."/>
            <person name="Coutinho P.M."/>
            <person name="Demir E."/>
            <person name="Dubchak I."/>
            <person name="Gentemann C."/>
            <person name="Eikrem W."/>
            <person name="Gready J.E."/>
            <person name="John U."/>
            <person name="Lanier W."/>
            <person name="Lindquist E.A."/>
            <person name="Lucas S."/>
            <person name="Mayer K.F."/>
            <person name="Moreau H."/>
            <person name="Not F."/>
            <person name="Otillar R."/>
            <person name="Panaud O."/>
            <person name="Pangilinan J."/>
            <person name="Paulsen I."/>
            <person name="Piegu B."/>
            <person name="Poliakov A."/>
            <person name="Robbens S."/>
            <person name="Schmutz J."/>
            <person name="Toulza E."/>
            <person name="Wyss T."/>
            <person name="Zelensky A."/>
            <person name="Zhou K."/>
            <person name="Armbrust E.V."/>
            <person name="Bhattacharya D."/>
            <person name="Goodenough U.W."/>
            <person name="Van de Peer Y."/>
            <person name="Grigoriev I.V."/>
        </authorList>
    </citation>
    <scope>NUCLEOTIDE SEQUENCE [LARGE SCALE GENOMIC DNA]</scope>
    <source>
        <strain evidence="4">RCC299 / NOUM17</strain>
    </source>
</reference>
<dbReference type="InterPro" id="IPR011041">
    <property type="entry name" value="Quinoprot_gluc/sorb_DH_b-prop"/>
</dbReference>
<feature type="domain" description="Pyrroloquinoline quinone-dependent pyranose dehydrogenase beta-propeller" evidence="2">
    <location>
        <begin position="42"/>
        <end position="453"/>
    </location>
</feature>
<organism evidence="3 4">
    <name type="scientific">Micromonas commoda (strain RCC299 / NOUM17 / CCMP2709)</name>
    <name type="common">Picoplanktonic green alga</name>
    <dbReference type="NCBI Taxonomy" id="296587"/>
    <lineage>
        <taxon>Eukaryota</taxon>
        <taxon>Viridiplantae</taxon>
        <taxon>Chlorophyta</taxon>
        <taxon>Mamiellophyceae</taxon>
        <taxon>Mamiellales</taxon>
        <taxon>Mamiellaceae</taxon>
        <taxon>Micromonas</taxon>
    </lineage>
</organism>
<dbReference type="PANTHER" id="PTHR19328:SF53">
    <property type="entry name" value="MEMBRANE PROTEIN"/>
    <property type="match status" value="1"/>
</dbReference>